<feature type="compositionally biased region" description="Polar residues" evidence="1">
    <location>
        <begin position="185"/>
        <end position="216"/>
    </location>
</feature>
<evidence type="ECO:0000313" key="3">
    <source>
        <dbReference type="Proteomes" id="UP000050761"/>
    </source>
</evidence>
<dbReference type="Proteomes" id="UP000050761">
    <property type="component" value="Unassembled WGS sequence"/>
</dbReference>
<dbReference type="OrthoDB" id="5875207at2759"/>
<feature type="compositionally biased region" description="Polar residues" evidence="1">
    <location>
        <begin position="7"/>
        <end position="26"/>
    </location>
</feature>
<protein>
    <submittedName>
        <fullName evidence="4">BTB domain-containing protein</fullName>
    </submittedName>
</protein>
<proteinExistence type="predicted"/>
<evidence type="ECO:0000313" key="4">
    <source>
        <dbReference type="WBParaSite" id="HPBE_0001794501-mRNA-1"/>
    </source>
</evidence>
<reference evidence="4" key="2">
    <citation type="submission" date="2019-09" db="UniProtKB">
        <authorList>
            <consortium name="WormBaseParasite"/>
        </authorList>
    </citation>
    <scope>IDENTIFICATION</scope>
</reference>
<feature type="compositionally biased region" description="Low complexity" evidence="1">
    <location>
        <begin position="40"/>
        <end position="51"/>
    </location>
</feature>
<dbReference type="AlphaFoldDB" id="A0A3P8AIA0"/>
<name>A0A3P8AIA0_HELPZ</name>
<evidence type="ECO:0000313" key="2">
    <source>
        <dbReference type="EMBL" id="VDP10281.1"/>
    </source>
</evidence>
<gene>
    <name evidence="2" type="ORF">HPBE_LOCUS17944</name>
</gene>
<feature type="region of interest" description="Disordered" evidence="1">
    <location>
        <begin position="1"/>
        <end position="367"/>
    </location>
</feature>
<keyword evidence="3" id="KW-1185">Reference proteome</keyword>
<dbReference type="WBParaSite" id="HPBE_0001794501-mRNA-1">
    <property type="protein sequence ID" value="HPBE_0001794501-mRNA-1"/>
    <property type="gene ID" value="HPBE_0001794501"/>
</dbReference>
<feature type="compositionally biased region" description="Polar residues" evidence="1">
    <location>
        <begin position="310"/>
        <end position="323"/>
    </location>
</feature>
<sequence>MKKPTAMKSTATGVTKSPVQTVSHTTGKPAEIKKPDQQKKLPSPAIPSSPAIKKRADSAQPSKVSLRKSPSVVKSEPLQTAAAGKIADAERAKGNLKMSKTAAVASPKRRGMSAKSSSLRGHPKPKAVETAKTSSLRQLAPKEDRTMEDTSFLTRPKVEQAREKARKVPYNVDGKKGTSKRIPSKSRQLSTKAASKSDSTRQTSQKAAPQLSSMRQAPQPVSPKVESTREVSLRAEPNMKPAREVSQRMEPNLKSAREISQRMEPSMKSAREMSQRTEPSMKSAREISQKIGPKLGSTKEASQRMEPSLRSPSEVSQKSSPMDESSVEVSLKSVPTAMTEPPCEPKSPKESPSMVSTTSHEISARRSASLSAIGAVRSEEPPKHHYKFMHVRVDVVGKFLDANFTENLVLAFLTITSPLFYHLVIGDQIIDIDGLVPKNLAEFLELVDSATGEVEPRTMAAFSFIPEDRVVDVDSVPIPSRVNVTALKNRIRAVQERDGFCTIFLERPISLHNITNPSCVAMKSAAETSDVVMADDAAEIGCREACKYLYVKNRNLMKMEKSFEMEEKDVDTALKVYTSAADELDSETPQIKTILEKLRQTRRQHKIYWTTHILP</sequence>
<accession>A0A3P8AIA0</accession>
<feature type="compositionally biased region" description="Basic and acidic residues" evidence="1">
    <location>
        <begin position="30"/>
        <end position="39"/>
    </location>
</feature>
<organism evidence="2">
    <name type="scientific">Heligmosomoides polygyrus</name>
    <name type="common">Parasitic roundworm</name>
    <dbReference type="NCBI Taxonomy" id="6339"/>
    <lineage>
        <taxon>Eukaryota</taxon>
        <taxon>Metazoa</taxon>
        <taxon>Ecdysozoa</taxon>
        <taxon>Nematoda</taxon>
        <taxon>Chromadorea</taxon>
        <taxon>Rhabditida</taxon>
        <taxon>Rhabditina</taxon>
        <taxon>Rhabditomorpha</taxon>
        <taxon>Strongyloidea</taxon>
        <taxon>Heligmosomidae</taxon>
        <taxon>Heligmosomoides</taxon>
    </lineage>
</organism>
<reference evidence="2 3" key="1">
    <citation type="submission" date="2018-11" db="EMBL/GenBank/DDBJ databases">
        <authorList>
            <consortium name="Pathogen Informatics"/>
        </authorList>
    </citation>
    <scope>NUCLEOTIDE SEQUENCE [LARGE SCALE GENOMIC DNA]</scope>
</reference>
<evidence type="ECO:0000256" key="1">
    <source>
        <dbReference type="SAM" id="MobiDB-lite"/>
    </source>
</evidence>
<dbReference type="EMBL" id="UZAH01030364">
    <property type="protein sequence ID" value="VDP10281.1"/>
    <property type="molecule type" value="Genomic_DNA"/>
</dbReference>